<name>A0A5B7EW94_PORTR</name>
<proteinExistence type="predicted"/>
<comment type="caution">
    <text evidence="2">The sequence shown here is derived from an EMBL/GenBank/DDBJ whole genome shotgun (WGS) entry which is preliminary data.</text>
</comment>
<reference evidence="2 3" key="1">
    <citation type="submission" date="2019-05" db="EMBL/GenBank/DDBJ databases">
        <title>Another draft genome of Portunus trituberculatus and its Hox gene families provides insights of decapod evolution.</title>
        <authorList>
            <person name="Jeong J.-H."/>
            <person name="Song I."/>
            <person name="Kim S."/>
            <person name="Choi T."/>
            <person name="Kim D."/>
            <person name="Ryu S."/>
            <person name="Kim W."/>
        </authorList>
    </citation>
    <scope>NUCLEOTIDE SEQUENCE [LARGE SCALE GENOMIC DNA]</scope>
    <source>
        <tissue evidence="2">Muscle</tissue>
    </source>
</reference>
<evidence type="ECO:0000256" key="1">
    <source>
        <dbReference type="SAM" id="MobiDB-lite"/>
    </source>
</evidence>
<organism evidence="2 3">
    <name type="scientific">Portunus trituberculatus</name>
    <name type="common">Swimming crab</name>
    <name type="synonym">Neptunus trituberculatus</name>
    <dbReference type="NCBI Taxonomy" id="210409"/>
    <lineage>
        <taxon>Eukaryota</taxon>
        <taxon>Metazoa</taxon>
        <taxon>Ecdysozoa</taxon>
        <taxon>Arthropoda</taxon>
        <taxon>Crustacea</taxon>
        <taxon>Multicrustacea</taxon>
        <taxon>Malacostraca</taxon>
        <taxon>Eumalacostraca</taxon>
        <taxon>Eucarida</taxon>
        <taxon>Decapoda</taxon>
        <taxon>Pleocyemata</taxon>
        <taxon>Brachyura</taxon>
        <taxon>Eubrachyura</taxon>
        <taxon>Portunoidea</taxon>
        <taxon>Portunidae</taxon>
        <taxon>Portuninae</taxon>
        <taxon>Portunus</taxon>
    </lineage>
</organism>
<dbReference type="Proteomes" id="UP000324222">
    <property type="component" value="Unassembled WGS sequence"/>
</dbReference>
<dbReference type="EMBL" id="VSRR010003746">
    <property type="protein sequence ID" value="MPC37318.1"/>
    <property type="molecule type" value="Genomic_DNA"/>
</dbReference>
<keyword evidence="3" id="KW-1185">Reference proteome</keyword>
<accession>A0A5B7EW94</accession>
<evidence type="ECO:0000313" key="2">
    <source>
        <dbReference type="EMBL" id="MPC37318.1"/>
    </source>
</evidence>
<feature type="region of interest" description="Disordered" evidence="1">
    <location>
        <begin position="61"/>
        <end position="84"/>
    </location>
</feature>
<dbReference type="AlphaFoldDB" id="A0A5B7EW94"/>
<sequence>MCNRLLGSSPHDPTPLCHRSERLEGADTARPLHIASSCLLTPWKAPEKRKKAKEKLNCSANLHPKPFRDAASPPLRLLPDWREV</sequence>
<gene>
    <name evidence="2" type="ORF">E2C01_030793</name>
</gene>
<protein>
    <submittedName>
        <fullName evidence="2">Uncharacterized protein</fullName>
    </submittedName>
</protein>
<evidence type="ECO:0000313" key="3">
    <source>
        <dbReference type="Proteomes" id="UP000324222"/>
    </source>
</evidence>